<evidence type="ECO:0000313" key="4">
    <source>
        <dbReference type="Proteomes" id="UP000614216"/>
    </source>
</evidence>
<sequence>MSFSKTISKRISLLRTERGLTLEEVGSQMEQITGKPYPRNKVWSYENNKLKVPAELIPVFAKIFDITTDELFYESGQLEKTGQFEGSLAEYRRLVESNPEKALEKASEIVQTAQAENIHLREQLTMCQQENERYKKENTELKKFVTDFNKFLRNAEKLVPKEGND</sequence>
<dbReference type="EMBL" id="JAEUGD010000019">
    <property type="protein sequence ID" value="MBL6445883.1"/>
    <property type="molecule type" value="Genomic_DNA"/>
</dbReference>
<keyword evidence="1" id="KW-0175">Coiled coil</keyword>
<name>A0A937FWN1_9BACT</name>
<dbReference type="PROSITE" id="PS50943">
    <property type="entry name" value="HTH_CROC1"/>
    <property type="match status" value="1"/>
</dbReference>
<evidence type="ECO:0000313" key="3">
    <source>
        <dbReference type="EMBL" id="MBL6445883.1"/>
    </source>
</evidence>
<dbReference type="InterPro" id="IPR010982">
    <property type="entry name" value="Lambda_DNA-bd_dom_sf"/>
</dbReference>
<dbReference type="AlphaFoldDB" id="A0A937FWN1"/>
<dbReference type="GO" id="GO:0003677">
    <property type="term" value="F:DNA binding"/>
    <property type="evidence" value="ECO:0007669"/>
    <property type="project" value="InterPro"/>
</dbReference>
<gene>
    <name evidence="3" type="ORF">JMN32_06165</name>
</gene>
<dbReference type="InterPro" id="IPR001387">
    <property type="entry name" value="Cro/C1-type_HTH"/>
</dbReference>
<organism evidence="3 4">
    <name type="scientific">Fulvivirga marina</name>
    <dbReference type="NCBI Taxonomy" id="2494733"/>
    <lineage>
        <taxon>Bacteria</taxon>
        <taxon>Pseudomonadati</taxon>
        <taxon>Bacteroidota</taxon>
        <taxon>Cytophagia</taxon>
        <taxon>Cytophagales</taxon>
        <taxon>Fulvivirgaceae</taxon>
        <taxon>Fulvivirga</taxon>
    </lineage>
</organism>
<feature type="domain" description="HTH cro/C1-type" evidence="2">
    <location>
        <begin position="11"/>
        <end position="71"/>
    </location>
</feature>
<protein>
    <submittedName>
        <fullName evidence="3">Helix-turn-helix transcriptional regulator</fullName>
    </submittedName>
</protein>
<dbReference type="SUPFAM" id="SSF47413">
    <property type="entry name" value="lambda repressor-like DNA-binding domains"/>
    <property type="match status" value="1"/>
</dbReference>
<accession>A0A937FWN1</accession>
<dbReference type="RefSeq" id="WP_202855429.1">
    <property type="nucleotide sequence ID" value="NZ_JAEUGD010000019.1"/>
</dbReference>
<evidence type="ECO:0000259" key="2">
    <source>
        <dbReference type="PROSITE" id="PS50943"/>
    </source>
</evidence>
<dbReference type="Proteomes" id="UP000614216">
    <property type="component" value="Unassembled WGS sequence"/>
</dbReference>
<dbReference type="Gene3D" id="1.10.260.40">
    <property type="entry name" value="lambda repressor-like DNA-binding domains"/>
    <property type="match status" value="1"/>
</dbReference>
<evidence type="ECO:0000256" key="1">
    <source>
        <dbReference type="SAM" id="Coils"/>
    </source>
</evidence>
<proteinExistence type="predicted"/>
<feature type="coiled-coil region" evidence="1">
    <location>
        <begin position="103"/>
        <end position="137"/>
    </location>
</feature>
<reference evidence="3" key="1">
    <citation type="submission" date="2021-01" db="EMBL/GenBank/DDBJ databases">
        <title>Fulvivirga kasyanovii gen. nov., sp nov., a novel member of the phylum Bacteroidetes isolated from seawater in a mussel farm.</title>
        <authorList>
            <person name="Zhao L.-H."/>
            <person name="Wang Z.-J."/>
        </authorList>
    </citation>
    <scope>NUCLEOTIDE SEQUENCE</scope>
    <source>
        <strain evidence="3">29W222</strain>
    </source>
</reference>
<keyword evidence="4" id="KW-1185">Reference proteome</keyword>
<dbReference type="CDD" id="cd00093">
    <property type="entry name" value="HTH_XRE"/>
    <property type="match status" value="1"/>
</dbReference>
<comment type="caution">
    <text evidence="3">The sequence shown here is derived from an EMBL/GenBank/DDBJ whole genome shotgun (WGS) entry which is preliminary data.</text>
</comment>